<evidence type="ECO:0000313" key="2">
    <source>
        <dbReference type="Proteomes" id="UP000070457"/>
    </source>
</evidence>
<accession>A0A136LWE8</accession>
<proteinExistence type="predicted"/>
<comment type="caution">
    <text evidence="1">The sequence shown here is derived from an EMBL/GenBank/DDBJ whole genome shotgun (WGS) entry which is preliminary data.</text>
</comment>
<dbReference type="STRING" id="1617426.TR69_WS6001001267"/>
<evidence type="ECO:0000313" key="1">
    <source>
        <dbReference type="EMBL" id="KXK25978.1"/>
    </source>
</evidence>
<name>A0A136LWE8_9BACT</name>
<organism evidence="1 2">
    <name type="scientific">candidate division WS6 bacterium OLB20</name>
    <dbReference type="NCBI Taxonomy" id="1617426"/>
    <lineage>
        <taxon>Bacteria</taxon>
        <taxon>Candidatus Dojkabacteria</taxon>
    </lineage>
</organism>
<reference evidence="1 2" key="1">
    <citation type="submission" date="2015-02" db="EMBL/GenBank/DDBJ databases">
        <title>Improved understanding of the partial-nitritation anammox process through 23 genomes representing the majority of the microbial community.</title>
        <authorList>
            <person name="Speth D.R."/>
            <person name="In T Zandt M."/>
            <person name="Guerrero Cruz S."/>
            <person name="Jetten M.S."/>
            <person name="Dutilh B.E."/>
        </authorList>
    </citation>
    <scope>NUCLEOTIDE SEQUENCE [LARGE SCALE GENOMIC DNA]</scope>
    <source>
        <strain evidence="1">OLB20</strain>
    </source>
</reference>
<dbReference type="EMBL" id="JYNZ01000005">
    <property type="protein sequence ID" value="KXK25978.1"/>
    <property type="molecule type" value="Genomic_DNA"/>
</dbReference>
<dbReference type="Proteomes" id="UP000070457">
    <property type="component" value="Unassembled WGS sequence"/>
</dbReference>
<protein>
    <submittedName>
        <fullName evidence="1">Uncharacterized protein</fullName>
    </submittedName>
</protein>
<sequence>MIEQQHPQDRQYYTGLPINRTFDLVFQGGSAFTTETDLDFSEVRAVTFDGRPIEPEELPEGYEFPEESEEMEDPSLTAMLYQAGVEWIRANASPEDKKLVNAMFSYVNYHLQLQSGAPAPGSAGYELLYVLHDTSIGRRRILHSMVDITASTAGSIIETIPFIAVHHTISDRARRDPVRTVADIAQTLYLGLHATNMMSSQLPNEVIGSSAEWMRNMVIDKAVSQGVRIDLTPREQQLYRYYKEGALQRPQIPLFFDDAPFNNDS</sequence>
<dbReference type="AlphaFoldDB" id="A0A136LWE8"/>
<gene>
    <name evidence="1" type="ORF">TR69_WS6001001267</name>
</gene>